<dbReference type="InterPro" id="IPR006578">
    <property type="entry name" value="MADF-dom"/>
</dbReference>
<name>A0A8B8FC64_9HEMI</name>
<dbReference type="SMART" id="SM00595">
    <property type="entry name" value="MADF"/>
    <property type="match status" value="1"/>
</dbReference>
<dbReference type="PANTHER" id="PTHR12243:SF67">
    <property type="entry name" value="COREPRESSOR OF PANGOLIN, ISOFORM A-RELATED"/>
    <property type="match status" value="1"/>
</dbReference>
<protein>
    <submittedName>
        <fullName evidence="3">Transcription factor Adf-1-like</fullName>
    </submittedName>
</protein>
<dbReference type="PANTHER" id="PTHR12243">
    <property type="entry name" value="MADF DOMAIN TRANSCRIPTION FACTOR"/>
    <property type="match status" value="1"/>
</dbReference>
<dbReference type="OrthoDB" id="6081971at2759"/>
<organism evidence="2 3">
    <name type="scientific">Sipha flava</name>
    <name type="common">yellow sugarcane aphid</name>
    <dbReference type="NCBI Taxonomy" id="143950"/>
    <lineage>
        <taxon>Eukaryota</taxon>
        <taxon>Metazoa</taxon>
        <taxon>Ecdysozoa</taxon>
        <taxon>Arthropoda</taxon>
        <taxon>Hexapoda</taxon>
        <taxon>Insecta</taxon>
        <taxon>Pterygota</taxon>
        <taxon>Neoptera</taxon>
        <taxon>Paraneoptera</taxon>
        <taxon>Hemiptera</taxon>
        <taxon>Sternorrhyncha</taxon>
        <taxon>Aphidomorpha</taxon>
        <taxon>Aphidoidea</taxon>
        <taxon>Aphididae</taxon>
        <taxon>Sipha</taxon>
    </lineage>
</organism>
<gene>
    <name evidence="3" type="primary">LOC112682104</name>
</gene>
<accession>A0A8B8FC64</accession>
<evidence type="ECO:0000313" key="3">
    <source>
        <dbReference type="RefSeq" id="XP_025408383.1"/>
    </source>
</evidence>
<keyword evidence="2" id="KW-1185">Reference proteome</keyword>
<dbReference type="Proteomes" id="UP000694846">
    <property type="component" value="Unplaced"/>
</dbReference>
<reference evidence="3" key="1">
    <citation type="submission" date="2025-08" db="UniProtKB">
        <authorList>
            <consortium name="RefSeq"/>
        </authorList>
    </citation>
    <scope>IDENTIFICATION</scope>
    <source>
        <tissue evidence="3">Whole body</tissue>
    </source>
</reference>
<dbReference type="PROSITE" id="PS51029">
    <property type="entry name" value="MADF"/>
    <property type="match status" value="1"/>
</dbReference>
<dbReference type="AlphaFoldDB" id="A0A8B8FC64"/>
<dbReference type="InterPro" id="IPR039353">
    <property type="entry name" value="TF_Adf1"/>
</dbReference>
<evidence type="ECO:0000259" key="1">
    <source>
        <dbReference type="PROSITE" id="PS51029"/>
    </source>
</evidence>
<dbReference type="Pfam" id="PF10545">
    <property type="entry name" value="MADF_DNA_bdg"/>
    <property type="match status" value="1"/>
</dbReference>
<dbReference type="GeneID" id="112682104"/>
<feature type="domain" description="MADF" evidence="1">
    <location>
        <begin position="7"/>
        <end position="95"/>
    </location>
</feature>
<dbReference type="RefSeq" id="XP_025408383.1">
    <property type="nucleotide sequence ID" value="XM_025552598.1"/>
</dbReference>
<sequence length="220" mass="25424">MADETEKLIDLVHNYPYLYDTSHCEYKNIVTKAEKWNEIAGILNISSEAVKLKWKNLRDSYIKYIKFLKGSTGSAKKYQNWPWAAHLEFLKDTVVLRATTSNVSQTHEISHVDETCEQDETVDNEFIDTSPSQMLPTTKILKRKEVTGDVYAVITYLENKKKSKTDTKPDHIDNLFLSYAHTFKTFSPRTQAILKMEMSQLFGRAELNEVDALGFTEINR</sequence>
<proteinExistence type="predicted"/>
<evidence type="ECO:0000313" key="2">
    <source>
        <dbReference type="Proteomes" id="UP000694846"/>
    </source>
</evidence>